<evidence type="ECO:0000313" key="5">
    <source>
        <dbReference type="Proteomes" id="UP000325313"/>
    </source>
</evidence>
<accession>A0A5B0LP81</accession>
<proteinExistence type="predicted"/>
<evidence type="ECO:0000313" key="4">
    <source>
        <dbReference type="Proteomes" id="UP000324748"/>
    </source>
</evidence>
<feature type="region of interest" description="Disordered" evidence="1">
    <location>
        <begin position="100"/>
        <end position="198"/>
    </location>
</feature>
<protein>
    <submittedName>
        <fullName evidence="2">Uncharacterized protein</fullName>
    </submittedName>
</protein>
<keyword evidence="4" id="KW-1185">Reference proteome</keyword>
<feature type="compositionally biased region" description="Basic and acidic residues" evidence="1">
    <location>
        <begin position="166"/>
        <end position="177"/>
    </location>
</feature>
<dbReference type="AlphaFoldDB" id="A0A5B0LP81"/>
<comment type="caution">
    <text evidence="2">The sequence shown here is derived from an EMBL/GenBank/DDBJ whole genome shotgun (WGS) entry which is preliminary data.</text>
</comment>
<dbReference type="Proteomes" id="UP000325313">
    <property type="component" value="Unassembled WGS sequence"/>
</dbReference>
<feature type="compositionally biased region" description="Polar residues" evidence="1">
    <location>
        <begin position="138"/>
        <end position="147"/>
    </location>
</feature>
<organism evidence="2 5">
    <name type="scientific">Puccinia graminis f. sp. tritici</name>
    <dbReference type="NCBI Taxonomy" id="56615"/>
    <lineage>
        <taxon>Eukaryota</taxon>
        <taxon>Fungi</taxon>
        <taxon>Dikarya</taxon>
        <taxon>Basidiomycota</taxon>
        <taxon>Pucciniomycotina</taxon>
        <taxon>Pucciniomycetes</taxon>
        <taxon>Pucciniales</taxon>
        <taxon>Pucciniaceae</taxon>
        <taxon>Puccinia</taxon>
    </lineage>
</organism>
<evidence type="ECO:0000313" key="3">
    <source>
        <dbReference type="EMBL" id="KAA1090805.1"/>
    </source>
</evidence>
<dbReference type="EMBL" id="VDEP01000510">
    <property type="protein sequence ID" value="KAA1065388.1"/>
    <property type="molecule type" value="Genomic_DNA"/>
</dbReference>
<gene>
    <name evidence="3" type="ORF">PGT21_014256</name>
    <name evidence="2" type="ORF">PGTUg99_013883</name>
</gene>
<evidence type="ECO:0000256" key="1">
    <source>
        <dbReference type="SAM" id="MobiDB-lite"/>
    </source>
</evidence>
<evidence type="ECO:0000313" key="2">
    <source>
        <dbReference type="EMBL" id="KAA1065388.1"/>
    </source>
</evidence>
<dbReference type="EMBL" id="VSWC01000092">
    <property type="protein sequence ID" value="KAA1090805.1"/>
    <property type="molecule type" value="Genomic_DNA"/>
</dbReference>
<name>A0A5B0LP81_PUCGR</name>
<dbReference type="Proteomes" id="UP000324748">
    <property type="component" value="Unassembled WGS sequence"/>
</dbReference>
<sequence length="288" mass="32873">MMGRSSSETRWCNSSYWEAVLGTHAKRNPTSATDLKLPQYLSIWKSLRGKVMSQNPSFSLPEDRHLDTHCSASNTLDLNPQSSEYLPSSPEMQEVKRFFNEKSNRRTQPAPPDGVDTDKPSTSEDVINHGSRGPNVDRPSSPSTGQQVKRRRVTVTHVDSRTITTEQKDRHESDFHKPQANSASPESPLGHDEGPAEGQFSEEQNLALIAWFHHLIWKHSCKDATSPTWMPFEDYVKKHYDIETFNPQLAVFTLQRRNSQYAMLWQKFKVTSLHVAMLGSVWFCMLGR</sequence>
<reference evidence="4 5" key="1">
    <citation type="submission" date="2019-05" db="EMBL/GenBank/DDBJ databases">
        <title>Emergence of the Ug99 lineage of the wheat stem rust pathogen through somatic hybridization.</title>
        <authorList>
            <person name="Li F."/>
            <person name="Upadhyaya N.M."/>
            <person name="Sperschneider J."/>
            <person name="Matny O."/>
            <person name="Nguyen-Phuc H."/>
            <person name="Mago R."/>
            <person name="Raley C."/>
            <person name="Miller M.E."/>
            <person name="Silverstein K.A.T."/>
            <person name="Henningsen E."/>
            <person name="Hirsch C.D."/>
            <person name="Visser B."/>
            <person name="Pretorius Z.A."/>
            <person name="Steffenson B.J."/>
            <person name="Schwessinger B."/>
            <person name="Dodds P.N."/>
            <person name="Figueroa M."/>
        </authorList>
    </citation>
    <scope>NUCLEOTIDE SEQUENCE [LARGE SCALE GENOMIC DNA]</scope>
    <source>
        <strain evidence="3">21-0</strain>
        <strain evidence="2 5">Ug99</strain>
    </source>
</reference>